<feature type="chain" id="PRO_5003447446" description="BPTI/Kunitz inhibitor domain-containing protein" evidence="1">
    <location>
        <begin position="17"/>
        <end position="220"/>
    </location>
</feature>
<dbReference type="GO" id="GO:0004867">
    <property type="term" value="F:serine-type endopeptidase inhibitor activity"/>
    <property type="evidence" value="ECO:0007669"/>
    <property type="project" value="InterPro"/>
</dbReference>
<accession>G3MT97</accession>
<organism evidence="3">
    <name type="scientific">Amblyomma maculatum</name>
    <name type="common">Gulf Coast tick</name>
    <dbReference type="NCBI Taxonomy" id="34609"/>
    <lineage>
        <taxon>Eukaryota</taxon>
        <taxon>Metazoa</taxon>
        <taxon>Ecdysozoa</taxon>
        <taxon>Arthropoda</taxon>
        <taxon>Chelicerata</taxon>
        <taxon>Arachnida</taxon>
        <taxon>Acari</taxon>
        <taxon>Parasitiformes</taxon>
        <taxon>Ixodida</taxon>
        <taxon>Ixodoidea</taxon>
        <taxon>Ixodidae</taxon>
        <taxon>Amblyomminae</taxon>
        <taxon>Amblyomma</taxon>
    </lineage>
</organism>
<feature type="signal peptide" evidence="1">
    <location>
        <begin position="1"/>
        <end position="16"/>
    </location>
</feature>
<keyword evidence="1" id="KW-0732">Signal</keyword>
<evidence type="ECO:0000256" key="1">
    <source>
        <dbReference type="SAM" id="SignalP"/>
    </source>
</evidence>
<dbReference type="EMBL" id="JO845098">
    <property type="protein sequence ID" value="AEO36715.1"/>
    <property type="molecule type" value="mRNA"/>
</dbReference>
<dbReference type="AlphaFoldDB" id="G3MT97"/>
<name>G3MT97_AMBMU</name>
<dbReference type="Gene3D" id="4.10.410.10">
    <property type="entry name" value="Pancreatic trypsin inhibitor Kunitz domain"/>
    <property type="match status" value="1"/>
</dbReference>
<proteinExistence type="evidence at transcript level"/>
<reference evidence="3" key="1">
    <citation type="journal article" date="2011" name="PLoS ONE">
        <title>A deep insight into the sialotranscriptome of the gulf coast tick, Amblyomma maculatum.</title>
        <authorList>
            <person name="Karim S."/>
            <person name="Singh P."/>
            <person name="Ribeiro J.M."/>
        </authorList>
    </citation>
    <scope>NUCLEOTIDE SEQUENCE</scope>
    <source>
        <tissue evidence="3">Salivary gland</tissue>
    </source>
</reference>
<protein>
    <recommendedName>
        <fullName evidence="2">BPTI/Kunitz inhibitor domain-containing protein</fullName>
    </recommendedName>
</protein>
<sequence>MHLGLPCVLFMGICAAASHSMNDSRCTSNKTLVWRSGCRTLSWQFNQKKKQCVQTCNKRGPFFTKRECDSVCRSIDVCTIPRPSSVCAGDVHTVYFYNPRTGLCEQGKECTYAGNNFPNHRECRITCMKKANQDRDPRLLRCMDTCCFFTPSRFICPAFDPQLLQRESARRRQECEHPCRCWPPAQPEQGAHQLPCRLREYTNNVFRHGHQPMFVITFKI</sequence>
<evidence type="ECO:0000313" key="3">
    <source>
        <dbReference type="EMBL" id="AEO36715.1"/>
    </source>
</evidence>
<feature type="domain" description="BPTI/Kunitz inhibitor" evidence="2">
    <location>
        <begin position="76"/>
        <end position="128"/>
    </location>
</feature>
<dbReference type="InterPro" id="IPR036880">
    <property type="entry name" value="Kunitz_BPTI_sf"/>
</dbReference>
<dbReference type="SUPFAM" id="SSF57362">
    <property type="entry name" value="BPTI-like"/>
    <property type="match status" value="1"/>
</dbReference>
<dbReference type="InterPro" id="IPR002223">
    <property type="entry name" value="Kunitz_BPTI"/>
</dbReference>
<evidence type="ECO:0000259" key="2">
    <source>
        <dbReference type="SMART" id="SM00131"/>
    </source>
</evidence>
<dbReference type="SMART" id="SM00131">
    <property type="entry name" value="KU"/>
    <property type="match status" value="1"/>
</dbReference>